<dbReference type="InterPro" id="IPR006483">
    <property type="entry name" value="CRISPR-assoc_Cas3_HD"/>
</dbReference>
<reference evidence="5 6" key="1">
    <citation type="submission" date="2019-10" db="EMBL/GenBank/DDBJ databases">
        <title>Genome Sequencing and assembly of Lactobacillus fermentum I2, a lactic acid bacteria.</title>
        <authorList>
            <person name="Lopes L.S."/>
            <person name="Persinoti G.F."/>
            <person name="Riano-Pachon D.M."/>
            <person name="Labate C.A."/>
        </authorList>
    </citation>
    <scope>NUCLEOTIDE SEQUENCE [LARGE SCALE GENOMIC DNA]</scope>
    <source>
        <strain evidence="5 6">I2</strain>
    </source>
</reference>
<comment type="caution">
    <text evidence="5">The sequence shown here is derived from an EMBL/GenBank/DDBJ whole genome shotgun (WGS) entry which is preliminary data.</text>
</comment>
<evidence type="ECO:0000256" key="1">
    <source>
        <dbReference type="ARBA" id="ARBA00022723"/>
    </source>
</evidence>
<proteinExistence type="predicted"/>
<dbReference type="Pfam" id="PF18019">
    <property type="entry name" value="Cas3_HD"/>
    <property type="match status" value="1"/>
</dbReference>
<organism evidence="5 6">
    <name type="scientific">Limosilactobacillus fermentum</name>
    <name type="common">Lactobacillus fermentum</name>
    <dbReference type="NCBI Taxonomy" id="1613"/>
    <lineage>
        <taxon>Bacteria</taxon>
        <taxon>Bacillati</taxon>
        <taxon>Bacillota</taxon>
        <taxon>Bacilli</taxon>
        <taxon>Lactobacillales</taxon>
        <taxon>Lactobacillaceae</taxon>
        <taxon>Limosilactobacillus</taxon>
    </lineage>
</organism>
<accession>A0A843R3N6</accession>
<evidence type="ECO:0000313" key="6">
    <source>
        <dbReference type="Proteomes" id="UP000466799"/>
    </source>
</evidence>
<feature type="domain" description="HD Cas3-type" evidence="4">
    <location>
        <begin position="12"/>
        <end position="60"/>
    </location>
</feature>
<feature type="non-terminal residue" evidence="5">
    <location>
        <position position="64"/>
    </location>
</feature>
<dbReference type="GO" id="GO:0046872">
    <property type="term" value="F:metal ion binding"/>
    <property type="evidence" value="ECO:0007669"/>
    <property type="project" value="UniProtKB-KW"/>
</dbReference>
<keyword evidence="3" id="KW-0051">Antiviral defense</keyword>
<dbReference type="Proteomes" id="UP000466799">
    <property type="component" value="Unassembled WGS sequence"/>
</dbReference>
<gene>
    <name evidence="5" type="ORF">GC247_07625</name>
</gene>
<protein>
    <recommendedName>
        <fullName evidence="4">HD Cas3-type domain-containing protein</fullName>
    </recommendedName>
</protein>
<evidence type="ECO:0000313" key="5">
    <source>
        <dbReference type="EMBL" id="MPQ35740.1"/>
    </source>
</evidence>
<dbReference type="AlphaFoldDB" id="A0A843R3N6"/>
<name>A0A843R3N6_LIMFE</name>
<dbReference type="InterPro" id="IPR038257">
    <property type="entry name" value="CRISPR-assoc_Cas3_HD_sf"/>
</dbReference>
<dbReference type="Gene3D" id="1.10.3210.30">
    <property type="match status" value="1"/>
</dbReference>
<dbReference type="EMBL" id="WHJL01000096">
    <property type="protein sequence ID" value="MPQ35740.1"/>
    <property type="molecule type" value="Genomic_DNA"/>
</dbReference>
<dbReference type="RefSeq" id="WP_152728995.1">
    <property type="nucleotide sequence ID" value="NZ_WHJL01000096.1"/>
</dbReference>
<keyword evidence="2" id="KW-0378">Hydrolase</keyword>
<sequence>MKEQSKQVKALWGKKSNVDGQELWQPLVVHLLDTKNVINWLYGHWLTDGQRKVIQGNLSEEAGQ</sequence>
<keyword evidence="1" id="KW-0479">Metal-binding</keyword>
<evidence type="ECO:0000259" key="4">
    <source>
        <dbReference type="Pfam" id="PF18019"/>
    </source>
</evidence>
<dbReference type="GO" id="GO:0051607">
    <property type="term" value="P:defense response to virus"/>
    <property type="evidence" value="ECO:0007669"/>
    <property type="project" value="UniProtKB-KW"/>
</dbReference>
<dbReference type="GO" id="GO:0016787">
    <property type="term" value="F:hydrolase activity"/>
    <property type="evidence" value="ECO:0007669"/>
    <property type="project" value="UniProtKB-KW"/>
</dbReference>
<evidence type="ECO:0000256" key="3">
    <source>
        <dbReference type="ARBA" id="ARBA00023118"/>
    </source>
</evidence>
<evidence type="ECO:0000256" key="2">
    <source>
        <dbReference type="ARBA" id="ARBA00022801"/>
    </source>
</evidence>